<dbReference type="InterPro" id="IPR029028">
    <property type="entry name" value="Alpha/beta_knot_MTases"/>
</dbReference>
<dbReference type="InterPro" id="IPR047182">
    <property type="entry name" value="MRM1"/>
</dbReference>
<dbReference type="Gene3D" id="3.40.1280.10">
    <property type="match status" value="1"/>
</dbReference>
<dbReference type="PANTHER" id="PTHR46103">
    <property type="entry name" value="RRNA METHYLTRANSFERASE 1, MITOCHONDRIAL"/>
    <property type="match status" value="1"/>
</dbReference>
<sequence length="727" mass="78596">MGWQQLRGPLPCSPSLPLTMILRPVFRALLSSASSSSPSFPHGHAPPPPQRHTTSLSRGFCCYCRHRSKYASFSSLHRCFKYEDSSSVETRSRGFRVLAHAQEKGRKSSTVWDDAADSFFDNQGKVAPSAVAEQDGESIQSLGISSGSSDVGERRNGGFQAKSNRGSDALGATNPRGESHSEWGKERNAGASSGSSWEREGRGAHGRRSWDGSHGGVDENFRAGRQHGGRETKANIAPARGGRGGEWDDIAISGSKGNVGSSTRGKLHRGGHIGSGSKNDQEYASREWKLASSSSSKAGVKGREWERAGLNQFGRAEEQTTSTRNWGAAEGWKKSAGKFSNQSQGNHHRRSMDGYRSDRRGGYGGGAKIQSLEENDDGGEDEEEWVIQSGREWGREHEANVNWRLEGEPVYGVAPIRAALVASRREFYTLYMQENLTENIETGKRKDKQALVWILNRMKELGVRLKVVSKHDLNLLVDNRPHQGLVLDASPLELVPIEKLDKVSNDGVEAPVWVALDEVVDPQNFGAILRSAYFLGATGVVVCAKNSAPLSGVVSKASAGALEVMEVQSCRNMVKFLDMSVQNGWRAVGASFESQAHAVRDLAPGLPTILVLGNEGRGLRTNVRRVCSDLVCIAGVASKRSLEDFSQRQSTSKELKIVDVDGIAAEEPVKFVGYPAGPAAVDSLNVSVAAGILLHELLAQSVYPTSLSSMETISHDTSIKEASSNCG</sequence>
<dbReference type="EMBL" id="OZ019907">
    <property type="protein sequence ID" value="CAK9205643.1"/>
    <property type="molecule type" value="Genomic_DNA"/>
</dbReference>
<dbReference type="InterPro" id="IPR013123">
    <property type="entry name" value="SpoU_subst-bd"/>
</dbReference>
<dbReference type="Pfam" id="PF00588">
    <property type="entry name" value="SpoU_methylase"/>
    <property type="match status" value="1"/>
</dbReference>
<comment type="subcellular location">
    <subcellularLocation>
        <location evidence="1">Mitochondrion</location>
    </subcellularLocation>
</comment>
<dbReference type="NCBIfam" id="TIGR00186">
    <property type="entry name" value="rRNA_methyl_3"/>
    <property type="match status" value="1"/>
</dbReference>
<feature type="region of interest" description="Disordered" evidence="10">
    <location>
        <begin position="126"/>
        <end position="381"/>
    </location>
</feature>
<protein>
    <recommendedName>
        <fullName evidence="9">rRNA methyltransferase 1, mitochondrial</fullName>
    </recommendedName>
</protein>
<feature type="compositionally biased region" description="Basic and acidic residues" evidence="10">
    <location>
        <begin position="197"/>
        <end position="233"/>
    </location>
</feature>
<keyword evidence="13" id="KW-1185">Reference proteome</keyword>
<evidence type="ECO:0000259" key="11">
    <source>
        <dbReference type="SMART" id="SM00967"/>
    </source>
</evidence>
<dbReference type="InterPro" id="IPR001537">
    <property type="entry name" value="SpoU_MeTrfase"/>
</dbReference>
<proteinExistence type="inferred from homology"/>
<dbReference type="SUPFAM" id="SSF75217">
    <property type="entry name" value="alpha/beta knot"/>
    <property type="match status" value="1"/>
</dbReference>
<dbReference type="InterPro" id="IPR029064">
    <property type="entry name" value="Ribosomal_eL30-like_sf"/>
</dbReference>
<evidence type="ECO:0000256" key="10">
    <source>
        <dbReference type="SAM" id="MobiDB-lite"/>
    </source>
</evidence>
<dbReference type="PANTHER" id="PTHR46103:SF1">
    <property type="entry name" value="RRNA METHYLTRANSFERASE 1, MITOCHONDRIAL"/>
    <property type="match status" value="1"/>
</dbReference>
<evidence type="ECO:0000256" key="1">
    <source>
        <dbReference type="ARBA" id="ARBA00004173"/>
    </source>
</evidence>
<dbReference type="InterPro" id="IPR047261">
    <property type="entry name" value="MRM1_MeTrfase_dom"/>
</dbReference>
<feature type="compositionally biased region" description="Low complexity" evidence="10">
    <location>
        <begin position="138"/>
        <end position="149"/>
    </location>
</feature>
<evidence type="ECO:0000256" key="2">
    <source>
        <dbReference type="ARBA" id="ARBA00007228"/>
    </source>
</evidence>
<evidence type="ECO:0000313" key="13">
    <source>
        <dbReference type="Proteomes" id="UP001497512"/>
    </source>
</evidence>
<feature type="compositionally biased region" description="Polar residues" evidence="10">
    <location>
        <begin position="255"/>
        <end position="264"/>
    </location>
</feature>
<keyword evidence="7" id="KW-0809">Transit peptide</keyword>
<comment type="similarity">
    <text evidence="2">Belongs to the class IV-like SAM-binding methyltransferase superfamily. RNA methyltransferase TrmH family.</text>
</comment>
<reference evidence="12" key="1">
    <citation type="submission" date="2024-02" db="EMBL/GenBank/DDBJ databases">
        <authorList>
            <consortium name="ELIXIR-Norway"/>
            <consortium name="Elixir Norway"/>
        </authorList>
    </citation>
    <scope>NUCLEOTIDE SEQUENCE</scope>
</reference>
<dbReference type="SUPFAM" id="SSF55315">
    <property type="entry name" value="L30e-like"/>
    <property type="match status" value="1"/>
</dbReference>
<gene>
    <name evidence="12" type="ORF">CSSPTR1EN2_LOCUS7951</name>
</gene>
<dbReference type="Pfam" id="PF08032">
    <property type="entry name" value="SpoU_sub_bind"/>
    <property type="match status" value="1"/>
</dbReference>
<dbReference type="Gene3D" id="3.30.1330.30">
    <property type="match status" value="1"/>
</dbReference>
<accession>A0ABP0TUU7</accession>
<dbReference type="SMART" id="SM00967">
    <property type="entry name" value="SpoU_sub_bind"/>
    <property type="match status" value="1"/>
</dbReference>
<evidence type="ECO:0000256" key="9">
    <source>
        <dbReference type="ARBA" id="ARBA00034881"/>
    </source>
</evidence>
<name>A0ABP0TUU7_9BRYO</name>
<dbReference type="InterPro" id="IPR029026">
    <property type="entry name" value="tRNA_m1G_MTases_N"/>
</dbReference>
<feature type="compositionally biased region" description="Basic and acidic residues" evidence="10">
    <location>
        <begin position="351"/>
        <end position="361"/>
    </location>
</feature>
<keyword evidence="8" id="KW-0496">Mitochondrion</keyword>
<keyword evidence="4" id="KW-0489">Methyltransferase</keyword>
<dbReference type="InterPro" id="IPR004441">
    <property type="entry name" value="rRNA_MeTrfase_TrmH"/>
</dbReference>
<keyword evidence="5" id="KW-0808">Transferase</keyword>
<dbReference type="Proteomes" id="UP001497512">
    <property type="component" value="Chromosome 15"/>
</dbReference>
<evidence type="ECO:0000313" key="12">
    <source>
        <dbReference type="EMBL" id="CAK9205643.1"/>
    </source>
</evidence>
<organism evidence="12 13">
    <name type="scientific">Sphagnum troendelagicum</name>
    <dbReference type="NCBI Taxonomy" id="128251"/>
    <lineage>
        <taxon>Eukaryota</taxon>
        <taxon>Viridiplantae</taxon>
        <taxon>Streptophyta</taxon>
        <taxon>Embryophyta</taxon>
        <taxon>Bryophyta</taxon>
        <taxon>Sphagnophytina</taxon>
        <taxon>Sphagnopsida</taxon>
        <taxon>Sphagnales</taxon>
        <taxon>Sphagnaceae</taxon>
        <taxon>Sphagnum</taxon>
    </lineage>
</organism>
<dbReference type="CDD" id="cd18105">
    <property type="entry name" value="SpoU-like_MRM1"/>
    <property type="match status" value="1"/>
</dbReference>
<feature type="compositionally biased region" description="Basic and acidic residues" evidence="10">
    <location>
        <begin position="177"/>
        <end position="188"/>
    </location>
</feature>
<evidence type="ECO:0000256" key="4">
    <source>
        <dbReference type="ARBA" id="ARBA00022603"/>
    </source>
</evidence>
<evidence type="ECO:0000256" key="3">
    <source>
        <dbReference type="ARBA" id="ARBA00022552"/>
    </source>
</evidence>
<evidence type="ECO:0000256" key="6">
    <source>
        <dbReference type="ARBA" id="ARBA00022691"/>
    </source>
</evidence>
<feature type="compositionally biased region" description="Basic and acidic residues" evidence="10">
    <location>
        <begin position="279"/>
        <end position="289"/>
    </location>
</feature>
<evidence type="ECO:0000256" key="7">
    <source>
        <dbReference type="ARBA" id="ARBA00022946"/>
    </source>
</evidence>
<keyword evidence="3" id="KW-0698">rRNA processing</keyword>
<feature type="domain" description="RNA 2-O ribose methyltransferase substrate binding" evidence="11">
    <location>
        <begin position="409"/>
        <end position="495"/>
    </location>
</feature>
<evidence type="ECO:0000256" key="8">
    <source>
        <dbReference type="ARBA" id="ARBA00023128"/>
    </source>
</evidence>
<evidence type="ECO:0000256" key="5">
    <source>
        <dbReference type="ARBA" id="ARBA00022679"/>
    </source>
</evidence>
<keyword evidence="6" id="KW-0949">S-adenosyl-L-methionine</keyword>